<keyword evidence="3" id="KW-1185">Reference proteome</keyword>
<evidence type="ECO:0000259" key="1">
    <source>
        <dbReference type="Pfam" id="PF16507"/>
    </source>
</evidence>
<reference evidence="4" key="1">
    <citation type="submission" date="2025-08" db="UniProtKB">
        <authorList>
            <consortium name="RefSeq"/>
        </authorList>
    </citation>
    <scope>IDENTIFICATION</scope>
    <source>
        <tissue evidence="4">Tentacle</tissue>
    </source>
</reference>
<dbReference type="PANTHER" id="PTHR32170:SF3">
    <property type="entry name" value="PROTEASOME ACTIVATOR COMPLEX SUBUNIT 4"/>
    <property type="match status" value="1"/>
</dbReference>
<proteinExistence type="predicted"/>
<dbReference type="RefSeq" id="XP_031565856.1">
    <property type="nucleotide sequence ID" value="XM_031709996.1"/>
</dbReference>
<dbReference type="Proteomes" id="UP000515163">
    <property type="component" value="Unplaced"/>
</dbReference>
<sequence length="1460" mass="167366">MDSLGFTPQKEIIYNSLLPYSDQLDDQSNKFLAEIKYNLGRAVVFRESSPGALYWSNQLSSYIKLYGRKFSKEDHINFIKLFYELITTPELDAQFIIGYGHVLILLLKKRKLISREELTLPWKPLYANVEFLHYSKYESVGLKKHSSKCKELMKSVVRLARVYFSVESTQEMLDEWKPLLCPYDVAFGKAIFYFSLFLPTTLPPSQYDQGFRLWFEEFMGIWITFQDPGRAWEEDFLKLLARLSKENIGHIDWNPYIPMVFTRLLKTFSLPIGSGGSVFYPCRDYMVILRSYIIWITCSLGGDSIAQIHLSKMFASLESFYHPSNIGRYSGKLQKLLFKLSSEFVKRLHREKFDKKTWVTPIPPEKMLTDNDICQFVESLKPPVMLAIFNKFGSFDAASSLQNLAMMKPDLVIPTLLDKLYKALDTLIEPHQLTATLNCVTSVARALVKSDGTYPEGKSHVLPLLQLILPGIDPNDFRKAMATFTFISTIICLVPVVDCSGAVGVVEMTEDEKELCLATGQFEDFVVQFMDRCFTLIESSSFENVSELDSSLFRSDQRHSQEGILGMGVASTFHTILMQSSPQIFKIALDKLFNFCTNNVLEMKIAGKIAADMCRAAAKTNTELTLKKFLPHCCFTIEGIISAEDLKHQEETDNQLLWNLQILTEIVRSNGSKILAYKKEIIKTLKSTIHLKNKEAATLAAKLLENLLRPLSHIYPLEWRSVLKDFSKPPTEHLFIRDWGKSGDVDNLDIQWHIPSKEEKLFAKELFDTFLQTEMARVEKYIDGSEPLTREELQQSLRVIQCSLFGGALLLPAWEKPSLPNIGMKTMVNRGRFLHTVSVGPDVSMGEENSRERVAQLMHRLVEHLLCHREDDTKALQYTVKIYESLLLHLIGQRDEFDVRWRSAGAVKRAMEDKLSGKKKHVRALLIERVQLQHEMRILDNVSSQMTDLHKVLLDDLFTLSTSEYTEVRIKAQKVMGLCIEVFDYYARSIIPSVLDKLRDDSEVPHEAFKGALHILLNSRMFFLVSHYWEIIVDVWPAIIQADHSEKPSITTLISSLGDKMIKKYDTVAIVRQIPDTAVNIAWGILRTSAPAPATLLDSTPSSSVEPTDTELQEAAAMQAEFVENNNRNYVKLVERLTTLLEDENLRWRYLQLCFNFLRTLIRYDQPFPVRAITIAVSYLNHDSLGIRKIAISAVGAVLKQQKRPHVKVQVNPYAVAGLPEPKSSINQPGDRPDNRWLQFLSNDLPKTQESWNSCTFIDKTHWGYYTWPKELMAYAPTEQQPPLGRKSEELSEGEREIYSRFIQEEFVDKLIGFMSLEDRKGKDKFSVNSFLLFKGLFRNFDDSFLHLIKPHLERLTVDSQESSQRCAVEIIAALVRGSKHWTFEKTKAMWEFLIPLIRKAIPSITVESLEDWGTCMATAVESRDPRRIHWLLEALLDEPLTGESGSFADARYVISSCMY</sequence>
<dbReference type="Pfam" id="PF16507">
    <property type="entry name" value="HEAT_PSME4_mid"/>
    <property type="match status" value="1"/>
</dbReference>
<accession>A0A6P8IGK8</accession>
<dbReference type="Pfam" id="PF23096">
    <property type="entry name" value="HEAT_PSME4"/>
    <property type="match status" value="1"/>
</dbReference>
<dbReference type="GO" id="GO:0016504">
    <property type="term" value="F:peptidase activator activity"/>
    <property type="evidence" value="ECO:0007669"/>
    <property type="project" value="InterPro"/>
</dbReference>
<evidence type="ECO:0000259" key="2">
    <source>
        <dbReference type="Pfam" id="PF23096"/>
    </source>
</evidence>
<dbReference type="InParanoid" id="A0A6P8IGK8"/>
<dbReference type="InterPro" id="IPR016024">
    <property type="entry name" value="ARM-type_fold"/>
</dbReference>
<dbReference type="GO" id="GO:0070628">
    <property type="term" value="F:proteasome binding"/>
    <property type="evidence" value="ECO:0007669"/>
    <property type="project" value="InterPro"/>
</dbReference>
<name>A0A6P8IGK8_ACTTE</name>
<gene>
    <name evidence="4" type="primary">LOC116301004</name>
</gene>
<dbReference type="SUPFAM" id="SSF48371">
    <property type="entry name" value="ARM repeat"/>
    <property type="match status" value="1"/>
</dbReference>
<dbReference type="GO" id="GO:0005829">
    <property type="term" value="C:cytosol"/>
    <property type="evidence" value="ECO:0007669"/>
    <property type="project" value="TreeGrafter"/>
</dbReference>
<evidence type="ECO:0000313" key="4">
    <source>
        <dbReference type="RefSeq" id="XP_031565856.1"/>
    </source>
</evidence>
<protein>
    <submittedName>
        <fullName evidence="4">Proteasome activator complex subunit 4-like</fullName>
    </submittedName>
</protein>
<dbReference type="InterPro" id="IPR035309">
    <property type="entry name" value="PSME4"/>
</dbReference>
<dbReference type="InterPro" id="IPR055455">
    <property type="entry name" value="HEAT_PSME4"/>
</dbReference>
<dbReference type="GO" id="GO:0005634">
    <property type="term" value="C:nucleus"/>
    <property type="evidence" value="ECO:0007669"/>
    <property type="project" value="TreeGrafter"/>
</dbReference>
<organism evidence="3 4">
    <name type="scientific">Actinia tenebrosa</name>
    <name type="common">Australian red waratah sea anemone</name>
    <dbReference type="NCBI Taxonomy" id="6105"/>
    <lineage>
        <taxon>Eukaryota</taxon>
        <taxon>Metazoa</taxon>
        <taxon>Cnidaria</taxon>
        <taxon>Anthozoa</taxon>
        <taxon>Hexacorallia</taxon>
        <taxon>Actiniaria</taxon>
        <taxon>Actiniidae</taxon>
        <taxon>Actinia</taxon>
    </lineage>
</organism>
<dbReference type="OrthoDB" id="17907at2759"/>
<dbReference type="KEGG" id="aten:116301004"/>
<dbReference type="FunCoup" id="A0A6P8IGK8">
    <property type="interactions" value="2101"/>
</dbReference>
<feature type="domain" description="Proteasome activator Blm10 middle HEAT repeats region" evidence="1">
    <location>
        <begin position="310"/>
        <end position="811"/>
    </location>
</feature>
<evidence type="ECO:0000313" key="3">
    <source>
        <dbReference type="Proteomes" id="UP000515163"/>
    </source>
</evidence>
<dbReference type="GO" id="GO:0010499">
    <property type="term" value="P:proteasomal ubiquitin-independent protein catabolic process"/>
    <property type="evidence" value="ECO:0007669"/>
    <property type="project" value="TreeGrafter"/>
</dbReference>
<dbReference type="GeneID" id="116301004"/>
<dbReference type="PANTHER" id="PTHR32170">
    <property type="entry name" value="PROTEASOME ACTIVATOR COMPLEX SUBUNIT 4"/>
    <property type="match status" value="1"/>
</dbReference>
<dbReference type="InterPro" id="IPR032430">
    <property type="entry name" value="Blm10_mid"/>
</dbReference>
<feature type="domain" description="Proteasome activator complex subunit 4-like HEAT repeat-like" evidence="2">
    <location>
        <begin position="1172"/>
        <end position="1447"/>
    </location>
</feature>